<dbReference type="Gene3D" id="3.40.50.2300">
    <property type="match status" value="2"/>
</dbReference>
<evidence type="ECO:0000256" key="2">
    <source>
        <dbReference type="ARBA" id="ARBA00012438"/>
    </source>
</evidence>
<dbReference type="CDD" id="cd17546">
    <property type="entry name" value="REC_hyHK_CKI1_RcsC-like"/>
    <property type="match status" value="1"/>
</dbReference>
<feature type="domain" description="Response regulatory" evidence="14">
    <location>
        <begin position="763"/>
        <end position="882"/>
    </location>
</feature>
<comment type="catalytic activity">
    <reaction evidence="1">
        <text>ATP + protein L-histidine = ADP + protein N-phospho-L-histidine.</text>
        <dbReference type="EC" id="2.7.13.3"/>
    </reaction>
</comment>
<dbReference type="CDD" id="cd16922">
    <property type="entry name" value="HATPase_EvgS-ArcB-TorS-like"/>
    <property type="match status" value="1"/>
</dbReference>
<name>A0A2W5TIH7_9BACT</name>
<dbReference type="InterPro" id="IPR035965">
    <property type="entry name" value="PAS-like_dom_sf"/>
</dbReference>
<protein>
    <recommendedName>
        <fullName evidence="10">Sensory/regulatory protein RpfC</fullName>
        <ecNumber evidence="2">2.7.13.3</ecNumber>
    </recommendedName>
</protein>
<dbReference type="InterPro" id="IPR013655">
    <property type="entry name" value="PAS_fold_3"/>
</dbReference>
<sequence length="891" mass="97799">MASLLKTDDGALLRRERDGWSLSLPSRESSVRLGAYDDGVFSSLMSRVDVELELALDPMGDDVEQQLASWGFTHVFAVALDSGVVPQGVLFALSKTPLVYSTEGRISATQLAILVSVALDRFEQERQLHEHQIERERALKKATRYERLFSMSDTIACVCTADGTIEEVSPSWTRQLGYDADTLRGVNIRSLLHPDDLHFVLDVFDARSKGGGSVLRLKNSAGQWRWLSWTAATDGQHVYAAATDITSLQETSQRLEKSEAQLRRAGAIAKVGAITLDFATDSISWSDEVRRICEAPEDYVPNREQAGRFYSPAAFGALQAAARDALVSGAPFDLELEVTTWNGRHFFARHQGNVEVVDGVPVRLVIAFQDVTEQRVAREAAFEASRVKSQFLANTSHEIRTPLNGILGMTRLVLETNLTTEQREYLEAVRISGDNLLAIVNDILDISKIESGKLELERAPFSLRQSLYEAARNQASRAHVRDLELVVDFDAQLADQYYGDVVRVSQITTNLIGNAVKFTERGQVLVEARRVEGGVEIAVTDSGVGIPEDRIHLIFEAFTQADGATNRRFGGTGLGLAITLQLVKRMGGTIHVDSTLGTGSCFRIFLPLAEVEGPPRTLALRRGTALVVSDSQASRNATARQLAQLGFDIVAANGKTAMRELLELPAPPRLVVIEQELQETSGLELSEAMQLEQSLSVVPRLLLTRTTARPSAEALSAAGIRRVLSRPVSLAELMHSVQQLERGGPFTQEARAERPASRHRPLRLLLAEDNAINARLAQRLCERFGHQVVHVVNGALAVAAVQREDWDCVLMDMHMPELDGLEATRRIRTFELGRNKRSIPIIALTASAMKGDEQLCLAAGMDAYLTKPLDPDRLAALLDEVAAASDVERAG</sequence>
<evidence type="ECO:0000256" key="12">
    <source>
        <dbReference type="SAM" id="Coils"/>
    </source>
</evidence>
<keyword evidence="5" id="KW-0547">Nucleotide-binding</keyword>
<comment type="subunit">
    <text evidence="9">At low DSF concentrations, interacts with RpfF.</text>
</comment>
<dbReference type="Pfam" id="PF00072">
    <property type="entry name" value="Response_reg"/>
    <property type="match status" value="2"/>
</dbReference>
<evidence type="ECO:0000256" key="5">
    <source>
        <dbReference type="ARBA" id="ARBA00022741"/>
    </source>
</evidence>
<evidence type="ECO:0000256" key="3">
    <source>
        <dbReference type="ARBA" id="ARBA00022553"/>
    </source>
</evidence>
<evidence type="ECO:0000259" key="13">
    <source>
        <dbReference type="PROSITE" id="PS50109"/>
    </source>
</evidence>
<keyword evidence="8" id="KW-0902">Two-component regulatory system</keyword>
<dbReference type="Gene3D" id="3.30.565.10">
    <property type="entry name" value="Histidine kinase-like ATPase, C-terminal domain"/>
    <property type="match status" value="1"/>
</dbReference>
<dbReference type="PROSITE" id="PS50112">
    <property type="entry name" value="PAS"/>
    <property type="match status" value="1"/>
</dbReference>
<feature type="domain" description="Response regulatory" evidence="14">
    <location>
        <begin position="624"/>
        <end position="741"/>
    </location>
</feature>
<feature type="domain" description="PAS" evidence="15">
    <location>
        <begin position="141"/>
        <end position="211"/>
    </location>
</feature>
<dbReference type="CDD" id="cd00130">
    <property type="entry name" value="PAS"/>
    <property type="match status" value="1"/>
</dbReference>
<evidence type="ECO:0000259" key="14">
    <source>
        <dbReference type="PROSITE" id="PS50110"/>
    </source>
</evidence>
<evidence type="ECO:0000259" key="15">
    <source>
        <dbReference type="PROSITE" id="PS50112"/>
    </source>
</evidence>
<dbReference type="InterPro" id="IPR011006">
    <property type="entry name" value="CheY-like_superfamily"/>
</dbReference>
<evidence type="ECO:0000313" key="16">
    <source>
        <dbReference type="EMBL" id="PZR13617.1"/>
    </source>
</evidence>
<dbReference type="InterPro" id="IPR001789">
    <property type="entry name" value="Sig_transdc_resp-reg_receiver"/>
</dbReference>
<dbReference type="AlphaFoldDB" id="A0A2W5TIH7"/>
<dbReference type="SUPFAM" id="SSF55785">
    <property type="entry name" value="PYP-like sensor domain (PAS domain)"/>
    <property type="match status" value="2"/>
</dbReference>
<evidence type="ECO:0000256" key="9">
    <source>
        <dbReference type="ARBA" id="ARBA00064003"/>
    </source>
</evidence>
<dbReference type="PROSITE" id="PS50110">
    <property type="entry name" value="RESPONSE_REGULATORY"/>
    <property type="match status" value="2"/>
</dbReference>
<dbReference type="Proteomes" id="UP000249061">
    <property type="component" value="Unassembled WGS sequence"/>
</dbReference>
<keyword evidence="12" id="KW-0175">Coiled coil</keyword>
<dbReference type="InterPro" id="IPR004358">
    <property type="entry name" value="Sig_transdc_His_kin-like_C"/>
</dbReference>
<dbReference type="SUPFAM" id="SSF52172">
    <property type="entry name" value="CheY-like"/>
    <property type="match status" value="2"/>
</dbReference>
<evidence type="ECO:0000256" key="11">
    <source>
        <dbReference type="PROSITE-ProRule" id="PRU00169"/>
    </source>
</evidence>
<accession>A0A2W5TIH7</accession>
<dbReference type="SUPFAM" id="SSF55874">
    <property type="entry name" value="ATPase domain of HSP90 chaperone/DNA topoisomerase II/histidine kinase"/>
    <property type="match status" value="1"/>
</dbReference>
<dbReference type="SMART" id="SM00448">
    <property type="entry name" value="REC"/>
    <property type="match status" value="2"/>
</dbReference>
<dbReference type="SMART" id="SM00387">
    <property type="entry name" value="HATPase_c"/>
    <property type="match status" value="1"/>
</dbReference>
<reference evidence="16 17" key="1">
    <citation type="submission" date="2017-08" db="EMBL/GenBank/DDBJ databases">
        <title>Infants hospitalized years apart are colonized by the same room-sourced microbial strains.</title>
        <authorList>
            <person name="Brooks B."/>
            <person name="Olm M.R."/>
            <person name="Firek B.A."/>
            <person name="Baker R."/>
            <person name="Thomas B.C."/>
            <person name="Morowitz M.J."/>
            <person name="Banfield J.F."/>
        </authorList>
    </citation>
    <scope>NUCLEOTIDE SEQUENCE [LARGE SCALE GENOMIC DNA]</scope>
    <source>
        <strain evidence="16">S2_003_000_R2_14</strain>
    </source>
</reference>
<dbReference type="PROSITE" id="PS50109">
    <property type="entry name" value="HIS_KIN"/>
    <property type="match status" value="1"/>
</dbReference>
<evidence type="ECO:0000313" key="17">
    <source>
        <dbReference type="Proteomes" id="UP000249061"/>
    </source>
</evidence>
<dbReference type="Gene3D" id="3.30.450.20">
    <property type="entry name" value="PAS domain"/>
    <property type="match status" value="2"/>
</dbReference>
<feature type="domain" description="Histidine kinase" evidence="13">
    <location>
        <begin position="394"/>
        <end position="610"/>
    </location>
</feature>
<feature type="modified residue" description="4-aspartylphosphate" evidence="11">
    <location>
        <position position="812"/>
    </location>
</feature>
<dbReference type="InterPro" id="IPR036890">
    <property type="entry name" value="HATPase_C_sf"/>
</dbReference>
<dbReference type="InterPro" id="IPR005467">
    <property type="entry name" value="His_kinase_dom"/>
</dbReference>
<dbReference type="EMBL" id="QFQP01000009">
    <property type="protein sequence ID" value="PZR13617.1"/>
    <property type="molecule type" value="Genomic_DNA"/>
</dbReference>
<organism evidence="16 17">
    <name type="scientific">Archangium gephyra</name>
    <dbReference type="NCBI Taxonomy" id="48"/>
    <lineage>
        <taxon>Bacteria</taxon>
        <taxon>Pseudomonadati</taxon>
        <taxon>Myxococcota</taxon>
        <taxon>Myxococcia</taxon>
        <taxon>Myxococcales</taxon>
        <taxon>Cystobacterineae</taxon>
        <taxon>Archangiaceae</taxon>
        <taxon>Archangium</taxon>
    </lineage>
</organism>
<dbReference type="EC" id="2.7.13.3" evidence="2"/>
<dbReference type="InterPro" id="IPR003594">
    <property type="entry name" value="HATPase_dom"/>
</dbReference>
<dbReference type="GO" id="GO:0000155">
    <property type="term" value="F:phosphorelay sensor kinase activity"/>
    <property type="evidence" value="ECO:0007669"/>
    <property type="project" value="InterPro"/>
</dbReference>
<keyword evidence="4" id="KW-0808">Transferase</keyword>
<comment type="caution">
    <text evidence="16">The sequence shown here is derived from an EMBL/GenBank/DDBJ whole genome shotgun (WGS) entry which is preliminary data.</text>
</comment>
<gene>
    <name evidence="16" type="ORF">DI536_12785</name>
</gene>
<dbReference type="PANTHER" id="PTHR45339:SF1">
    <property type="entry name" value="HYBRID SIGNAL TRANSDUCTION HISTIDINE KINASE J"/>
    <property type="match status" value="1"/>
</dbReference>
<dbReference type="SMART" id="SM00388">
    <property type="entry name" value="HisKA"/>
    <property type="match status" value="1"/>
</dbReference>
<evidence type="ECO:0000256" key="1">
    <source>
        <dbReference type="ARBA" id="ARBA00000085"/>
    </source>
</evidence>
<dbReference type="FunFam" id="3.30.565.10:FF:000010">
    <property type="entry name" value="Sensor histidine kinase RcsC"/>
    <property type="match status" value="1"/>
</dbReference>
<keyword evidence="7" id="KW-0067">ATP-binding</keyword>
<dbReference type="Pfam" id="PF02518">
    <property type="entry name" value="HATPase_c"/>
    <property type="match status" value="1"/>
</dbReference>
<dbReference type="Gene3D" id="1.10.287.130">
    <property type="match status" value="1"/>
</dbReference>
<dbReference type="PRINTS" id="PR00344">
    <property type="entry name" value="BCTRLSENSOR"/>
</dbReference>
<dbReference type="Pfam" id="PF00512">
    <property type="entry name" value="HisKA"/>
    <property type="match status" value="1"/>
</dbReference>
<dbReference type="InterPro" id="IPR036097">
    <property type="entry name" value="HisK_dim/P_sf"/>
</dbReference>
<dbReference type="SMART" id="SM00091">
    <property type="entry name" value="PAS"/>
    <property type="match status" value="2"/>
</dbReference>
<comment type="caution">
    <text evidence="11">Lacks conserved residue(s) required for the propagation of feature annotation.</text>
</comment>
<dbReference type="NCBIfam" id="TIGR00229">
    <property type="entry name" value="sensory_box"/>
    <property type="match status" value="1"/>
</dbReference>
<evidence type="ECO:0000256" key="7">
    <source>
        <dbReference type="ARBA" id="ARBA00022840"/>
    </source>
</evidence>
<feature type="coiled-coil region" evidence="12">
    <location>
        <begin position="119"/>
        <end position="148"/>
    </location>
</feature>
<dbReference type="CDD" id="cd00082">
    <property type="entry name" value="HisKA"/>
    <property type="match status" value="1"/>
</dbReference>
<evidence type="ECO:0000256" key="4">
    <source>
        <dbReference type="ARBA" id="ARBA00022679"/>
    </source>
</evidence>
<dbReference type="FunFam" id="1.10.287.130:FF:000002">
    <property type="entry name" value="Two-component osmosensing histidine kinase"/>
    <property type="match status" value="1"/>
</dbReference>
<proteinExistence type="predicted"/>
<dbReference type="GO" id="GO:0005524">
    <property type="term" value="F:ATP binding"/>
    <property type="evidence" value="ECO:0007669"/>
    <property type="project" value="UniProtKB-KW"/>
</dbReference>
<keyword evidence="6" id="KW-0418">Kinase</keyword>
<dbReference type="InterPro" id="IPR003661">
    <property type="entry name" value="HisK_dim/P_dom"/>
</dbReference>
<keyword evidence="3 11" id="KW-0597">Phosphoprotein</keyword>
<evidence type="ECO:0000256" key="10">
    <source>
        <dbReference type="ARBA" id="ARBA00068150"/>
    </source>
</evidence>
<dbReference type="PANTHER" id="PTHR45339">
    <property type="entry name" value="HYBRID SIGNAL TRANSDUCTION HISTIDINE KINASE J"/>
    <property type="match status" value="1"/>
</dbReference>
<dbReference type="InterPro" id="IPR000014">
    <property type="entry name" value="PAS"/>
</dbReference>
<evidence type="ECO:0000256" key="6">
    <source>
        <dbReference type="ARBA" id="ARBA00022777"/>
    </source>
</evidence>
<evidence type="ECO:0000256" key="8">
    <source>
        <dbReference type="ARBA" id="ARBA00023012"/>
    </source>
</evidence>
<dbReference type="Pfam" id="PF08447">
    <property type="entry name" value="PAS_3"/>
    <property type="match status" value="1"/>
</dbReference>
<dbReference type="SUPFAM" id="SSF47384">
    <property type="entry name" value="Homodimeric domain of signal transducing histidine kinase"/>
    <property type="match status" value="1"/>
</dbReference>